<dbReference type="GO" id="GO:0004519">
    <property type="term" value="F:endonuclease activity"/>
    <property type="evidence" value="ECO:0007669"/>
    <property type="project" value="UniProtKB-KW"/>
</dbReference>
<keyword evidence="3" id="KW-0238">DNA-binding</keyword>
<sequence>IALQKSVAHLSWGTNCTISDMEKLRFSLPHTPNGEIAFEAMEAFIKELQAYLKVTGLEDTKLTPEEAHALNIFSAHFENRGGGGGNSATLSNLKWQEFRVGDLFKIQANPQLNKDSFNFITPQSTTEDKQSAYSYFTRTCLNNGIAGWVEYLDEEHKIKGNCLAVGMIGMQFFYMEQDFYAGQFTKSLHPKFEGLNRHTALFMLTCLNKFQKILQGILVRDFEKTLNPLKIVLPVQKEAIAFELIEHFIKALKKQQIEKVKALWDQKLGAYTSVLDQG</sequence>
<dbReference type="SUPFAM" id="SSF116734">
    <property type="entry name" value="DNA methylase specificity domain"/>
    <property type="match status" value="1"/>
</dbReference>
<protein>
    <submittedName>
        <fullName evidence="5">Restriction endonuclease subunit S</fullName>
        <ecNumber evidence="5">3.1.21.-</ecNumber>
    </submittedName>
</protein>
<dbReference type="EMBL" id="JBHRZO010000024">
    <property type="protein sequence ID" value="MFC3847847.1"/>
    <property type="molecule type" value="Genomic_DNA"/>
</dbReference>
<evidence type="ECO:0000256" key="2">
    <source>
        <dbReference type="ARBA" id="ARBA00022747"/>
    </source>
</evidence>
<evidence type="ECO:0000313" key="6">
    <source>
        <dbReference type="Proteomes" id="UP001595783"/>
    </source>
</evidence>
<dbReference type="GO" id="GO:0016787">
    <property type="term" value="F:hydrolase activity"/>
    <property type="evidence" value="ECO:0007669"/>
    <property type="project" value="UniProtKB-KW"/>
</dbReference>
<evidence type="ECO:0000259" key="4">
    <source>
        <dbReference type="Pfam" id="PF01420"/>
    </source>
</evidence>
<proteinExistence type="inferred from homology"/>
<evidence type="ECO:0000256" key="3">
    <source>
        <dbReference type="ARBA" id="ARBA00023125"/>
    </source>
</evidence>
<dbReference type="InterPro" id="IPR000055">
    <property type="entry name" value="Restrct_endonuc_typeI_TRD"/>
</dbReference>
<keyword evidence="5" id="KW-0540">Nuclease</keyword>
<accession>A0ABV7ZK45</accession>
<keyword evidence="2" id="KW-0680">Restriction system</keyword>
<dbReference type="RefSeq" id="WP_382262588.1">
    <property type="nucleotide sequence ID" value="NZ_JBHRZO010000024.1"/>
</dbReference>
<reference evidence="6" key="1">
    <citation type="journal article" date="2019" name="Int. J. Syst. Evol. Microbiol.">
        <title>The Global Catalogue of Microorganisms (GCM) 10K type strain sequencing project: providing services to taxonomists for standard genome sequencing and annotation.</title>
        <authorList>
            <consortium name="The Broad Institute Genomics Platform"/>
            <consortium name="The Broad Institute Genome Sequencing Center for Infectious Disease"/>
            <person name="Wu L."/>
            <person name="Ma J."/>
        </authorList>
    </citation>
    <scope>NUCLEOTIDE SEQUENCE [LARGE SCALE GENOMIC DNA]</scope>
    <source>
        <strain evidence="6">CCUG 53816</strain>
    </source>
</reference>
<dbReference type="InterPro" id="IPR044946">
    <property type="entry name" value="Restrct_endonuc_typeI_TRD_sf"/>
</dbReference>
<keyword evidence="5" id="KW-0378">Hydrolase</keyword>
<evidence type="ECO:0000256" key="1">
    <source>
        <dbReference type="ARBA" id="ARBA00010923"/>
    </source>
</evidence>
<feature type="domain" description="Type I restriction modification DNA specificity" evidence="4">
    <location>
        <begin position="94"/>
        <end position="261"/>
    </location>
</feature>
<organism evidence="5 6">
    <name type="scientific">Helicobacter baculiformis</name>
    <dbReference type="NCBI Taxonomy" id="427351"/>
    <lineage>
        <taxon>Bacteria</taxon>
        <taxon>Pseudomonadati</taxon>
        <taxon>Campylobacterota</taxon>
        <taxon>Epsilonproteobacteria</taxon>
        <taxon>Campylobacterales</taxon>
        <taxon>Helicobacteraceae</taxon>
        <taxon>Helicobacter</taxon>
    </lineage>
</organism>
<name>A0ABV7ZK45_9HELI</name>
<comment type="caution">
    <text evidence="5">The sequence shown here is derived from an EMBL/GenBank/DDBJ whole genome shotgun (WGS) entry which is preliminary data.</text>
</comment>
<dbReference type="EC" id="3.1.21.-" evidence="5"/>
<dbReference type="Proteomes" id="UP001595783">
    <property type="component" value="Unassembled WGS sequence"/>
</dbReference>
<feature type="non-terminal residue" evidence="5">
    <location>
        <position position="1"/>
    </location>
</feature>
<evidence type="ECO:0000313" key="5">
    <source>
        <dbReference type="EMBL" id="MFC3847847.1"/>
    </source>
</evidence>
<keyword evidence="5" id="KW-0255">Endonuclease</keyword>
<keyword evidence="6" id="KW-1185">Reference proteome</keyword>
<comment type="similarity">
    <text evidence="1">Belongs to the type-I restriction system S methylase family.</text>
</comment>
<gene>
    <name evidence="5" type="ORF">ACFOPX_04780</name>
</gene>
<dbReference type="Gene3D" id="3.90.220.20">
    <property type="entry name" value="DNA methylase specificity domains"/>
    <property type="match status" value="1"/>
</dbReference>
<dbReference type="Pfam" id="PF01420">
    <property type="entry name" value="Methylase_S"/>
    <property type="match status" value="1"/>
</dbReference>